<dbReference type="PANTHER" id="PTHR42109:SF2">
    <property type="entry name" value="INTEGRAL MEMBRANE PROTEIN"/>
    <property type="match status" value="1"/>
</dbReference>
<dbReference type="OrthoDB" id="5389493at2759"/>
<dbReference type="Pfam" id="PF24800">
    <property type="entry name" value="DUF7702"/>
    <property type="match status" value="1"/>
</dbReference>
<accession>A0A409W575</accession>
<feature type="transmembrane region" description="Helical" evidence="1">
    <location>
        <begin position="203"/>
        <end position="225"/>
    </location>
</feature>
<dbReference type="AlphaFoldDB" id="A0A409W575"/>
<dbReference type="InterPro" id="IPR056119">
    <property type="entry name" value="DUF7702"/>
</dbReference>
<feature type="transmembrane region" description="Helical" evidence="1">
    <location>
        <begin position="47"/>
        <end position="68"/>
    </location>
</feature>
<dbReference type="InParanoid" id="A0A409W575"/>
<protein>
    <recommendedName>
        <fullName evidence="2">DUF7702 domain-containing protein</fullName>
    </recommendedName>
</protein>
<keyword evidence="1" id="KW-1133">Transmembrane helix</keyword>
<dbReference type="STRING" id="231916.A0A409W575"/>
<dbReference type="Proteomes" id="UP000284706">
    <property type="component" value="Unassembled WGS sequence"/>
</dbReference>
<name>A0A409W575_9AGAR</name>
<proteinExistence type="predicted"/>
<reference evidence="3 4" key="1">
    <citation type="journal article" date="2018" name="Evol. Lett.">
        <title>Horizontal gene cluster transfer increased hallucinogenic mushroom diversity.</title>
        <authorList>
            <person name="Reynolds H.T."/>
            <person name="Vijayakumar V."/>
            <person name="Gluck-Thaler E."/>
            <person name="Korotkin H.B."/>
            <person name="Matheny P.B."/>
            <person name="Slot J.C."/>
        </authorList>
    </citation>
    <scope>NUCLEOTIDE SEQUENCE [LARGE SCALE GENOMIC DNA]</scope>
    <source>
        <strain evidence="3 4">SRW20</strain>
    </source>
</reference>
<feature type="transmembrane region" description="Helical" evidence="1">
    <location>
        <begin position="159"/>
        <end position="182"/>
    </location>
</feature>
<evidence type="ECO:0000259" key="2">
    <source>
        <dbReference type="Pfam" id="PF24800"/>
    </source>
</evidence>
<keyword evidence="4" id="KW-1185">Reference proteome</keyword>
<evidence type="ECO:0000313" key="4">
    <source>
        <dbReference type="Proteomes" id="UP000284706"/>
    </source>
</evidence>
<feature type="transmembrane region" description="Helical" evidence="1">
    <location>
        <begin position="130"/>
        <end position="147"/>
    </location>
</feature>
<comment type="caution">
    <text evidence="3">The sequence shown here is derived from an EMBL/GenBank/DDBJ whole genome shotgun (WGS) entry which is preliminary data.</text>
</comment>
<gene>
    <name evidence="3" type="ORF">CVT26_010614</name>
</gene>
<sequence>MATTTTPNGINYAKLFGFKSVAAAVVFAVYYVPFLAWFIIQAFKRPNYVYFALTLFCGIRIAGYAIRADLAASTSAGEDLKLFEAEQVLSGVGYFGLLYSAYTLVLDLTQLSERPAHKNPIIALTQNRRLFRLALIIGVALGIVAATQNDLQSSLATSLHKISVVIFLVLTVLQLLQTVLLARMDLADGIPSRQGHRTFGRRYGIYILVFIAILLMIREVFTTATLGSPATFNNEDFWYPLVALPEALAVLCYSTPDLVPPRDELPSHASYQLEARYPPGYSQQ</sequence>
<feature type="transmembrane region" description="Helical" evidence="1">
    <location>
        <begin position="20"/>
        <end position="40"/>
    </location>
</feature>
<feature type="domain" description="DUF7702" evidence="2">
    <location>
        <begin position="26"/>
        <end position="184"/>
    </location>
</feature>
<organism evidence="3 4">
    <name type="scientific">Gymnopilus dilepis</name>
    <dbReference type="NCBI Taxonomy" id="231916"/>
    <lineage>
        <taxon>Eukaryota</taxon>
        <taxon>Fungi</taxon>
        <taxon>Dikarya</taxon>
        <taxon>Basidiomycota</taxon>
        <taxon>Agaricomycotina</taxon>
        <taxon>Agaricomycetes</taxon>
        <taxon>Agaricomycetidae</taxon>
        <taxon>Agaricales</taxon>
        <taxon>Agaricineae</taxon>
        <taxon>Hymenogastraceae</taxon>
        <taxon>Gymnopilus</taxon>
    </lineage>
</organism>
<evidence type="ECO:0000313" key="3">
    <source>
        <dbReference type="EMBL" id="PPQ73656.1"/>
    </source>
</evidence>
<dbReference type="EMBL" id="NHYE01005392">
    <property type="protein sequence ID" value="PPQ73656.1"/>
    <property type="molecule type" value="Genomic_DNA"/>
</dbReference>
<evidence type="ECO:0000256" key="1">
    <source>
        <dbReference type="SAM" id="Phobius"/>
    </source>
</evidence>
<keyword evidence="1" id="KW-0812">Transmembrane</keyword>
<keyword evidence="1" id="KW-0472">Membrane</keyword>
<feature type="transmembrane region" description="Helical" evidence="1">
    <location>
        <begin position="88"/>
        <end position="109"/>
    </location>
</feature>
<dbReference type="PANTHER" id="PTHR42109">
    <property type="entry name" value="UNPLACED GENOMIC SCAFFOLD UM_SCAF_CONTIG_1.265, WHOLE GENOME SHOTGUN SEQUENCE"/>
    <property type="match status" value="1"/>
</dbReference>